<dbReference type="SUPFAM" id="SSF51430">
    <property type="entry name" value="NAD(P)-linked oxidoreductase"/>
    <property type="match status" value="1"/>
</dbReference>
<evidence type="ECO:0000313" key="3">
    <source>
        <dbReference type="EMBL" id="QQS99244.1"/>
    </source>
</evidence>
<keyword evidence="4" id="KW-1185">Reference proteome</keyword>
<dbReference type="FunFam" id="3.20.20.100:FF:000004">
    <property type="entry name" value="Oxidoreductase, aldo/keto reductase"/>
    <property type="match status" value="1"/>
</dbReference>
<accession>A0A974S0G9</accession>
<dbReference type="PANTHER" id="PTHR43364:SF4">
    <property type="entry name" value="NAD(P)-LINKED OXIDOREDUCTASE SUPERFAMILY PROTEIN"/>
    <property type="match status" value="1"/>
</dbReference>
<dbReference type="InterPro" id="IPR023210">
    <property type="entry name" value="NADP_OxRdtase_dom"/>
</dbReference>
<protein>
    <submittedName>
        <fullName evidence="3">Aldo/keto reductase</fullName>
    </submittedName>
</protein>
<dbReference type="PANTHER" id="PTHR43364">
    <property type="entry name" value="NADH-SPECIFIC METHYLGLYOXAL REDUCTASE-RELATED"/>
    <property type="match status" value="1"/>
</dbReference>
<dbReference type="Proteomes" id="UP000595254">
    <property type="component" value="Chromosome"/>
</dbReference>
<proteinExistence type="predicted"/>
<reference evidence="3 4" key="1">
    <citation type="submission" date="2021-01" db="EMBL/GenBank/DDBJ databases">
        <title>FDA dAtabase for Regulatory Grade micrObial Sequences (FDA-ARGOS): Supporting development and validation of Infectious Disease Dx tests.</title>
        <authorList>
            <person name="Nelson B."/>
            <person name="Plummer A."/>
            <person name="Tallon L."/>
            <person name="Sadzewicz L."/>
            <person name="Zhao X."/>
            <person name="Boylan J."/>
            <person name="Ott S."/>
            <person name="Bowen H."/>
            <person name="Vavikolanu K."/>
            <person name="Mehta A."/>
            <person name="Aluvathingal J."/>
            <person name="Nadendla S."/>
            <person name="Myers T."/>
            <person name="Yan Y."/>
            <person name="Sichtig H."/>
        </authorList>
    </citation>
    <scope>NUCLEOTIDE SEQUENCE [LARGE SCALE GENOMIC DNA]</scope>
    <source>
        <strain evidence="3 4">FDAARGOS_1161</strain>
    </source>
</reference>
<dbReference type="EMBL" id="CP068053">
    <property type="protein sequence ID" value="QQS99244.1"/>
    <property type="molecule type" value="Genomic_DNA"/>
</dbReference>
<dbReference type="RefSeq" id="WP_040375849.1">
    <property type="nucleotide sequence ID" value="NZ_CP068053.1"/>
</dbReference>
<dbReference type="KEGG" id="ppsr:I6J18_16610"/>
<evidence type="ECO:0000259" key="2">
    <source>
        <dbReference type="Pfam" id="PF00248"/>
    </source>
</evidence>
<gene>
    <name evidence="3" type="ORF">I6J18_16610</name>
</gene>
<sequence>MEYVKFGHTGMDVSRICLGAMGFGDTEKWLHKWILDEEHSRPIIKKAIELGINFFDTANIYSIGESEKILGRALKDYTKRDDIVLATKVHQTMRPDRPNSGGLSRKEIMTEIDHSLERLGTDYVDLYIVHRWDYHTPIEETMEALHDVVKSGKVRYLGASAMYAWQFQKAQRIAERNGWTKFVSMQNHYNMIYREEEREMIPFCRDEKIAITPYSPLASGRLTRDWSESTHRSETDTIQHSKYDHMMNADRGIVERLAEVANNKGVTRDKIALAWILNKGGIVAPIIGAQKESHLESAAAALDIQLSSDEMHYLEELYVPHPIVGALPDPGSNA</sequence>
<name>A0A974S0G9_PERPY</name>
<dbReference type="AlphaFoldDB" id="A0A974S0G9"/>
<feature type="domain" description="NADP-dependent oxidoreductase" evidence="2">
    <location>
        <begin position="15"/>
        <end position="318"/>
    </location>
</feature>
<dbReference type="InterPro" id="IPR050523">
    <property type="entry name" value="AKR_Detox_Biosynth"/>
</dbReference>
<dbReference type="InterPro" id="IPR036812">
    <property type="entry name" value="NAD(P)_OxRdtase_dom_sf"/>
</dbReference>
<evidence type="ECO:0000313" key="4">
    <source>
        <dbReference type="Proteomes" id="UP000595254"/>
    </source>
</evidence>
<dbReference type="GO" id="GO:0016491">
    <property type="term" value="F:oxidoreductase activity"/>
    <property type="evidence" value="ECO:0007669"/>
    <property type="project" value="UniProtKB-KW"/>
</dbReference>
<organism evidence="3 4">
    <name type="scientific">Peribacillus psychrosaccharolyticus</name>
    <name type="common">Bacillus psychrosaccharolyticus</name>
    <dbReference type="NCBI Taxonomy" id="1407"/>
    <lineage>
        <taxon>Bacteria</taxon>
        <taxon>Bacillati</taxon>
        <taxon>Bacillota</taxon>
        <taxon>Bacilli</taxon>
        <taxon>Bacillales</taxon>
        <taxon>Bacillaceae</taxon>
        <taxon>Peribacillus</taxon>
    </lineage>
</organism>
<dbReference type="CDD" id="cd19079">
    <property type="entry name" value="AKR_EcYajO-like"/>
    <property type="match status" value="1"/>
</dbReference>
<dbReference type="GO" id="GO:0005829">
    <property type="term" value="C:cytosol"/>
    <property type="evidence" value="ECO:0007669"/>
    <property type="project" value="UniProtKB-ARBA"/>
</dbReference>
<evidence type="ECO:0000256" key="1">
    <source>
        <dbReference type="ARBA" id="ARBA00023002"/>
    </source>
</evidence>
<dbReference type="Gene3D" id="3.20.20.100">
    <property type="entry name" value="NADP-dependent oxidoreductase domain"/>
    <property type="match status" value="1"/>
</dbReference>
<keyword evidence="1" id="KW-0560">Oxidoreductase</keyword>
<dbReference type="Pfam" id="PF00248">
    <property type="entry name" value="Aldo_ket_red"/>
    <property type="match status" value="1"/>
</dbReference>